<protein>
    <recommendedName>
        <fullName evidence="7">FAD-binding domain-containing protein</fullName>
    </recommendedName>
</protein>
<dbReference type="PANTHER" id="PTHR47178">
    <property type="entry name" value="MONOOXYGENASE, FAD-BINDING"/>
    <property type="match status" value="1"/>
</dbReference>
<gene>
    <name evidence="5" type="ORF">KSX_51130</name>
</gene>
<keyword evidence="2" id="KW-0274">FAD</keyword>
<dbReference type="Proteomes" id="UP000612362">
    <property type="component" value="Unassembled WGS sequence"/>
</dbReference>
<proteinExistence type="predicted"/>
<evidence type="ECO:0008006" key="7">
    <source>
        <dbReference type="Google" id="ProtNLM"/>
    </source>
</evidence>
<dbReference type="Pfam" id="PF13450">
    <property type="entry name" value="NAD_binding_8"/>
    <property type="match status" value="1"/>
</dbReference>
<evidence type="ECO:0000256" key="4">
    <source>
        <dbReference type="ARBA" id="ARBA00023033"/>
    </source>
</evidence>
<reference evidence="5" key="1">
    <citation type="submission" date="2020-10" db="EMBL/GenBank/DDBJ databases">
        <title>Taxonomic study of unclassified bacteria belonging to the class Ktedonobacteria.</title>
        <authorList>
            <person name="Yabe S."/>
            <person name="Wang C.M."/>
            <person name="Zheng Y."/>
            <person name="Sakai Y."/>
            <person name="Cavaletti L."/>
            <person name="Monciardini P."/>
            <person name="Donadio S."/>
        </authorList>
    </citation>
    <scope>NUCLEOTIDE SEQUENCE</scope>
    <source>
        <strain evidence="5">SOSP1-1</strain>
    </source>
</reference>
<dbReference type="PRINTS" id="PR00420">
    <property type="entry name" value="RNGMNOXGNASE"/>
</dbReference>
<dbReference type="PANTHER" id="PTHR47178:SF5">
    <property type="entry name" value="FAD-BINDING DOMAIN-CONTAINING PROTEIN"/>
    <property type="match status" value="1"/>
</dbReference>
<dbReference type="EMBL" id="BNJF01000002">
    <property type="protein sequence ID" value="GHO46950.1"/>
    <property type="molecule type" value="Genomic_DNA"/>
</dbReference>
<accession>A0A8J3I590</accession>
<organism evidence="5 6">
    <name type="scientific">Ktedonospora formicarum</name>
    <dbReference type="NCBI Taxonomy" id="2778364"/>
    <lineage>
        <taxon>Bacteria</taxon>
        <taxon>Bacillati</taxon>
        <taxon>Chloroflexota</taxon>
        <taxon>Ktedonobacteria</taxon>
        <taxon>Ktedonobacterales</taxon>
        <taxon>Ktedonobacteraceae</taxon>
        <taxon>Ktedonospora</taxon>
    </lineage>
</organism>
<keyword evidence="6" id="KW-1185">Reference proteome</keyword>
<keyword evidence="3" id="KW-0560">Oxidoreductase</keyword>
<dbReference type="InterPro" id="IPR036188">
    <property type="entry name" value="FAD/NAD-bd_sf"/>
</dbReference>
<evidence type="ECO:0000313" key="6">
    <source>
        <dbReference type="Proteomes" id="UP000612362"/>
    </source>
</evidence>
<dbReference type="RefSeq" id="WP_220196290.1">
    <property type="nucleotide sequence ID" value="NZ_BNJF01000002.1"/>
</dbReference>
<dbReference type="Gene3D" id="3.50.50.60">
    <property type="entry name" value="FAD/NAD(P)-binding domain"/>
    <property type="match status" value="1"/>
</dbReference>
<keyword evidence="4" id="KW-0503">Monooxygenase</keyword>
<keyword evidence="1" id="KW-0285">Flavoprotein</keyword>
<evidence type="ECO:0000256" key="3">
    <source>
        <dbReference type="ARBA" id="ARBA00023002"/>
    </source>
</evidence>
<evidence type="ECO:0000313" key="5">
    <source>
        <dbReference type="EMBL" id="GHO46950.1"/>
    </source>
</evidence>
<dbReference type="GO" id="GO:0004497">
    <property type="term" value="F:monooxygenase activity"/>
    <property type="evidence" value="ECO:0007669"/>
    <property type="project" value="UniProtKB-KW"/>
</dbReference>
<evidence type="ECO:0000256" key="1">
    <source>
        <dbReference type="ARBA" id="ARBA00022630"/>
    </source>
</evidence>
<dbReference type="SUPFAM" id="SSF51905">
    <property type="entry name" value="FAD/NAD(P)-binding domain"/>
    <property type="match status" value="1"/>
</dbReference>
<comment type="caution">
    <text evidence="5">The sequence shown here is derived from an EMBL/GenBank/DDBJ whole genome shotgun (WGS) entry which is preliminary data.</text>
</comment>
<dbReference type="AlphaFoldDB" id="A0A8J3I590"/>
<name>A0A8J3I590_9CHLR</name>
<sequence length="239" mass="25487">MSQKSFHVMVIGGGLGGLCLAQGLRKAGISVAVYERDRTHNERLQGYRIHIEAMGNRALHDCLPPHLFDAYIKTTGSAGTGLLMSDEQLNHLMEFAVDLTKQNNLLESSRSVSRITLRQVLLAELDDVIQLDKCYSHYQENADGSVTAFFADGSSATGDLLVAADGGNSRVRQQFLPQAQRVETGTVAIMGKVALTPRSTHCSSLTSSIGQPLCLDPKDVASSLPSTTSVARPGSGSGA</sequence>
<evidence type="ECO:0000256" key="2">
    <source>
        <dbReference type="ARBA" id="ARBA00022827"/>
    </source>
</evidence>